<dbReference type="Proteomes" id="UP001058974">
    <property type="component" value="Chromosome 3"/>
</dbReference>
<dbReference type="GO" id="GO:0006623">
    <property type="term" value="P:protein targeting to vacuole"/>
    <property type="evidence" value="ECO:0007669"/>
    <property type="project" value="InterPro"/>
</dbReference>
<comment type="caution">
    <text evidence="1">The sequence shown here is derived from an EMBL/GenBank/DDBJ whole genome shotgun (WGS) entry which is preliminary data.</text>
</comment>
<dbReference type="GO" id="GO:0005770">
    <property type="term" value="C:late endosome"/>
    <property type="evidence" value="ECO:0007669"/>
    <property type="project" value="TreeGrafter"/>
</dbReference>
<keyword evidence="2" id="KW-1185">Reference proteome</keyword>
<proteinExistence type="predicted"/>
<accession>A0A9D4XT51</accession>
<name>A0A9D4XT51_PEA</name>
<dbReference type="PANTHER" id="PTHR12616:SF8">
    <property type="entry name" value="VACUOLAR PROTEIN SORTING-ASSOCIATED PROTEIN 8 HOMOLOG"/>
    <property type="match status" value="1"/>
</dbReference>
<evidence type="ECO:0000313" key="1">
    <source>
        <dbReference type="EMBL" id="KAI5426003.1"/>
    </source>
</evidence>
<evidence type="ECO:0000313" key="2">
    <source>
        <dbReference type="Proteomes" id="UP001058974"/>
    </source>
</evidence>
<gene>
    <name evidence="1" type="ORF">KIW84_031718</name>
</gene>
<dbReference type="InterPro" id="IPR045111">
    <property type="entry name" value="Vps41/Vps8"/>
</dbReference>
<dbReference type="AlphaFoldDB" id="A0A9D4XT51"/>
<sequence>MRFEGIRRGSVTLGYFDVDAGNAITRAISSHTLRRGHGSAQVLVVHTNFIAVGMTKELIILVPSKYSIHHADNTDGKMLMLGIQGDRSHAPVTSMFFNQQGDLLLAGYVVRLSPSLEVYAQLSRPNGIRESSMPYTAWKHMPQTCSSAENMSAEAVERVSLLAIAWERKVQVARLVKSELKVYGEWSLDSAAIGLAWLDDQMLVVLTSTGQLNLFVEDGTVIHQTSFGVIH</sequence>
<protein>
    <submittedName>
        <fullName evidence="1">Uncharacterized protein</fullName>
    </submittedName>
</protein>
<organism evidence="1 2">
    <name type="scientific">Pisum sativum</name>
    <name type="common">Garden pea</name>
    <name type="synonym">Lathyrus oleraceus</name>
    <dbReference type="NCBI Taxonomy" id="3888"/>
    <lineage>
        <taxon>Eukaryota</taxon>
        <taxon>Viridiplantae</taxon>
        <taxon>Streptophyta</taxon>
        <taxon>Embryophyta</taxon>
        <taxon>Tracheophyta</taxon>
        <taxon>Spermatophyta</taxon>
        <taxon>Magnoliopsida</taxon>
        <taxon>eudicotyledons</taxon>
        <taxon>Gunneridae</taxon>
        <taxon>Pentapetalae</taxon>
        <taxon>rosids</taxon>
        <taxon>fabids</taxon>
        <taxon>Fabales</taxon>
        <taxon>Fabaceae</taxon>
        <taxon>Papilionoideae</taxon>
        <taxon>50 kb inversion clade</taxon>
        <taxon>NPAAA clade</taxon>
        <taxon>Hologalegina</taxon>
        <taxon>IRL clade</taxon>
        <taxon>Fabeae</taxon>
        <taxon>Lathyrus</taxon>
    </lineage>
</organism>
<dbReference type="GO" id="GO:0034058">
    <property type="term" value="P:endosomal vesicle fusion"/>
    <property type="evidence" value="ECO:0007669"/>
    <property type="project" value="TreeGrafter"/>
</dbReference>
<dbReference type="EMBL" id="JAMSHJ010000003">
    <property type="protein sequence ID" value="KAI5426003.1"/>
    <property type="molecule type" value="Genomic_DNA"/>
</dbReference>
<reference evidence="1 2" key="1">
    <citation type="journal article" date="2022" name="Nat. Genet.">
        <title>Improved pea reference genome and pan-genome highlight genomic features and evolutionary characteristics.</title>
        <authorList>
            <person name="Yang T."/>
            <person name="Liu R."/>
            <person name="Luo Y."/>
            <person name="Hu S."/>
            <person name="Wang D."/>
            <person name="Wang C."/>
            <person name="Pandey M.K."/>
            <person name="Ge S."/>
            <person name="Xu Q."/>
            <person name="Li N."/>
            <person name="Li G."/>
            <person name="Huang Y."/>
            <person name="Saxena R.K."/>
            <person name="Ji Y."/>
            <person name="Li M."/>
            <person name="Yan X."/>
            <person name="He Y."/>
            <person name="Liu Y."/>
            <person name="Wang X."/>
            <person name="Xiang C."/>
            <person name="Varshney R.K."/>
            <person name="Ding H."/>
            <person name="Gao S."/>
            <person name="Zong X."/>
        </authorList>
    </citation>
    <scope>NUCLEOTIDE SEQUENCE [LARGE SCALE GENOMIC DNA]</scope>
    <source>
        <strain evidence="1 2">cv. Zhongwan 6</strain>
    </source>
</reference>
<dbReference type="PANTHER" id="PTHR12616">
    <property type="entry name" value="VACUOLAR PROTEIN SORTING VPS41"/>
    <property type="match status" value="1"/>
</dbReference>
<dbReference type="Gramene" id="Psat03G0171800-T1">
    <property type="protein sequence ID" value="KAI5426003.1"/>
    <property type="gene ID" value="KIW84_031718"/>
</dbReference>
<dbReference type="GO" id="GO:0030897">
    <property type="term" value="C:HOPS complex"/>
    <property type="evidence" value="ECO:0007669"/>
    <property type="project" value="TreeGrafter"/>
</dbReference>